<keyword evidence="3" id="KW-1185">Reference proteome</keyword>
<dbReference type="PANTHER" id="PTHR35010:SF2">
    <property type="entry name" value="BLL4672 PROTEIN"/>
    <property type="match status" value="1"/>
</dbReference>
<dbReference type="SUPFAM" id="SSF47413">
    <property type="entry name" value="lambda repressor-like DNA-binding domains"/>
    <property type="match status" value="1"/>
</dbReference>
<feature type="domain" description="HTH cro/C1-type" evidence="1">
    <location>
        <begin position="47"/>
        <end position="99"/>
    </location>
</feature>
<protein>
    <submittedName>
        <fullName evidence="2">Helix-turn-helix domain-containing protein</fullName>
    </submittedName>
</protein>
<evidence type="ECO:0000313" key="2">
    <source>
        <dbReference type="EMBL" id="MBO8184227.1"/>
    </source>
</evidence>
<evidence type="ECO:0000259" key="1">
    <source>
        <dbReference type="PROSITE" id="PS50943"/>
    </source>
</evidence>
<gene>
    <name evidence="2" type="ORF">JW592_01835</name>
</gene>
<sequence length="287" mass="33189">MAKRRRGKSGSSPSDRNAITRLLRQARARRDPHDIPEAEVLLSCPRRGKPGLTQEETARLASVSRRWYGNLEAGKPGNYSTRFLDSVRRALDLSDLEWQTLLRLAQRLREEALDGQQEAEPNTSTEEIPEALRAFVRRQTCVAYISDFRWDLLTYNEQAIRACPWMLHCPNVMEWVLTDPEARTQLIEWEHEWARPMVAQLRLQADQWGTDTRLKNVIRRVCADPTAAALWRDPNLPAISHPDVTRPRRLYLPRHGTRIFDAELLAMEPLGNPRLRLVALMAREAFK</sequence>
<proteinExistence type="predicted"/>
<dbReference type="InterPro" id="IPR010982">
    <property type="entry name" value="Lambda_DNA-bd_dom_sf"/>
</dbReference>
<dbReference type="InterPro" id="IPR041413">
    <property type="entry name" value="MLTR_LBD"/>
</dbReference>
<dbReference type="Gene3D" id="3.30.450.180">
    <property type="match status" value="1"/>
</dbReference>
<dbReference type="CDD" id="cd00093">
    <property type="entry name" value="HTH_XRE"/>
    <property type="match status" value="1"/>
</dbReference>
<dbReference type="SMART" id="SM00530">
    <property type="entry name" value="HTH_XRE"/>
    <property type="match status" value="1"/>
</dbReference>
<dbReference type="Gene3D" id="1.10.260.40">
    <property type="entry name" value="lambda repressor-like DNA-binding domains"/>
    <property type="match status" value="1"/>
</dbReference>
<evidence type="ECO:0000313" key="3">
    <source>
        <dbReference type="Proteomes" id="UP001518976"/>
    </source>
</evidence>
<organism evidence="2 3">
    <name type="scientific">Streptomyces spirodelae</name>
    <dbReference type="NCBI Taxonomy" id="2812904"/>
    <lineage>
        <taxon>Bacteria</taxon>
        <taxon>Bacillati</taxon>
        <taxon>Actinomycetota</taxon>
        <taxon>Actinomycetes</taxon>
        <taxon>Kitasatosporales</taxon>
        <taxon>Streptomycetaceae</taxon>
        <taxon>Streptomyces</taxon>
    </lineage>
</organism>
<dbReference type="EMBL" id="JAFFZN010000001">
    <property type="protein sequence ID" value="MBO8184227.1"/>
    <property type="molecule type" value="Genomic_DNA"/>
</dbReference>
<reference evidence="2 3" key="1">
    <citation type="submission" date="2021-02" db="EMBL/GenBank/DDBJ databases">
        <title>Streptomyces spirodelae sp. nov., isolated from duckweed.</title>
        <authorList>
            <person name="Saimee Y."/>
            <person name="Duangmal K."/>
        </authorList>
    </citation>
    <scope>NUCLEOTIDE SEQUENCE [LARGE SCALE GENOMIC DNA]</scope>
    <source>
        <strain evidence="2 3">DW4-2</strain>
    </source>
</reference>
<dbReference type="PROSITE" id="PS50943">
    <property type="entry name" value="HTH_CROC1"/>
    <property type="match status" value="1"/>
</dbReference>
<dbReference type="RefSeq" id="WP_209263024.1">
    <property type="nucleotide sequence ID" value="NZ_JAFFZN010000001.1"/>
</dbReference>
<dbReference type="PANTHER" id="PTHR35010">
    <property type="entry name" value="BLL4672 PROTEIN-RELATED"/>
    <property type="match status" value="1"/>
</dbReference>
<dbReference type="InterPro" id="IPR001387">
    <property type="entry name" value="Cro/C1-type_HTH"/>
</dbReference>
<name>A0ABS3WM86_9ACTN</name>
<comment type="caution">
    <text evidence="2">The sequence shown here is derived from an EMBL/GenBank/DDBJ whole genome shotgun (WGS) entry which is preliminary data.</text>
</comment>
<dbReference type="Pfam" id="PF17765">
    <property type="entry name" value="MLTR_LBD"/>
    <property type="match status" value="1"/>
</dbReference>
<dbReference type="Pfam" id="PF13560">
    <property type="entry name" value="HTH_31"/>
    <property type="match status" value="1"/>
</dbReference>
<accession>A0ABS3WM86</accession>
<dbReference type="Proteomes" id="UP001518976">
    <property type="component" value="Unassembled WGS sequence"/>
</dbReference>